<evidence type="ECO:0000256" key="1">
    <source>
        <dbReference type="SAM" id="Phobius"/>
    </source>
</evidence>
<proteinExistence type="predicted"/>
<feature type="transmembrane region" description="Helical" evidence="1">
    <location>
        <begin position="194"/>
        <end position="216"/>
    </location>
</feature>
<evidence type="ECO:0000313" key="4">
    <source>
        <dbReference type="Proteomes" id="UP000572817"/>
    </source>
</evidence>
<feature type="signal peptide" evidence="2">
    <location>
        <begin position="1"/>
        <end position="23"/>
    </location>
</feature>
<evidence type="ECO:0008006" key="5">
    <source>
        <dbReference type="Google" id="ProtNLM"/>
    </source>
</evidence>
<evidence type="ECO:0000256" key="2">
    <source>
        <dbReference type="SAM" id="SignalP"/>
    </source>
</evidence>
<feature type="chain" id="PRO_5034349401" description="Extracellular serine-rich protein" evidence="2">
    <location>
        <begin position="24"/>
        <end position="284"/>
    </location>
</feature>
<dbReference type="Proteomes" id="UP000572817">
    <property type="component" value="Unassembled WGS sequence"/>
</dbReference>
<accession>A0A8H4ILV8</accession>
<name>A0A8H4ILV8_9PEZI</name>
<keyword evidence="4" id="KW-1185">Reference proteome</keyword>
<keyword evidence="1" id="KW-0812">Transmembrane</keyword>
<dbReference type="AlphaFoldDB" id="A0A8H4ILV8"/>
<keyword evidence="2" id="KW-0732">Signal</keyword>
<reference evidence="3" key="1">
    <citation type="submission" date="2020-04" db="EMBL/GenBank/DDBJ databases">
        <title>Genome Assembly and Annotation of Botryosphaeria dothidea sdau 11-99, a Latent Pathogen of Apple Fruit Ring Rot in China.</title>
        <authorList>
            <person name="Yu C."/>
            <person name="Diao Y."/>
            <person name="Lu Q."/>
            <person name="Zhao J."/>
            <person name="Cui S."/>
            <person name="Peng C."/>
            <person name="He B."/>
            <person name="Liu H."/>
        </authorList>
    </citation>
    <scope>NUCLEOTIDE SEQUENCE [LARGE SCALE GENOMIC DNA]</scope>
    <source>
        <strain evidence="3">Sdau11-99</strain>
    </source>
</reference>
<comment type="caution">
    <text evidence="3">The sequence shown here is derived from an EMBL/GenBank/DDBJ whole genome shotgun (WGS) entry which is preliminary data.</text>
</comment>
<protein>
    <recommendedName>
        <fullName evidence="5">Extracellular serine-rich protein</fullName>
    </recommendedName>
</protein>
<sequence>MLSRPATTTALLLAAAAAHRAAASTNSFYFSFPSKTTTVPLVHNGDVLNVTWFSEYNQASLEHWCGTTQLQSIPGLSGNGRMTFTVNTTWTGSCHWQLVQQGDADRYVDSGVVDVTNARASPAALTWQPAGAGTACGVATVTASAAASLLAAAGATTTAAAAAGATEGAGCVGGGGEGEGEGAEKPGLSTGASMGIGIAIGAGVAGVVTAVVWVVLRRRRGAAARGEEKAAGGAHGGDVVYQGEQQYPRVHELNPAAAYVEADGGWGSRKRITPVELPQSPGRF</sequence>
<dbReference type="EMBL" id="WWBZ02000062">
    <property type="protein sequence ID" value="KAF4303239.1"/>
    <property type="molecule type" value="Genomic_DNA"/>
</dbReference>
<evidence type="ECO:0000313" key="3">
    <source>
        <dbReference type="EMBL" id="KAF4303239.1"/>
    </source>
</evidence>
<dbReference type="OrthoDB" id="3943203at2759"/>
<keyword evidence="1" id="KW-1133">Transmembrane helix</keyword>
<gene>
    <name evidence="3" type="ORF">GTA08_BOTSDO09473</name>
</gene>
<organism evidence="3 4">
    <name type="scientific">Botryosphaeria dothidea</name>
    <dbReference type="NCBI Taxonomy" id="55169"/>
    <lineage>
        <taxon>Eukaryota</taxon>
        <taxon>Fungi</taxon>
        <taxon>Dikarya</taxon>
        <taxon>Ascomycota</taxon>
        <taxon>Pezizomycotina</taxon>
        <taxon>Dothideomycetes</taxon>
        <taxon>Dothideomycetes incertae sedis</taxon>
        <taxon>Botryosphaeriales</taxon>
        <taxon>Botryosphaeriaceae</taxon>
        <taxon>Botryosphaeria</taxon>
    </lineage>
</organism>
<keyword evidence="1" id="KW-0472">Membrane</keyword>